<keyword evidence="1" id="KW-0521">NADP</keyword>
<evidence type="ECO:0000313" key="5">
    <source>
        <dbReference type="Proteomes" id="UP000572680"/>
    </source>
</evidence>
<dbReference type="Proteomes" id="UP000572680">
    <property type="component" value="Unassembled WGS sequence"/>
</dbReference>
<dbReference type="InterPro" id="IPR000846">
    <property type="entry name" value="DapB_N"/>
</dbReference>
<evidence type="ECO:0000256" key="1">
    <source>
        <dbReference type="ARBA" id="ARBA00022857"/>
    </source>
</evidence>
<dbReference type="Pfam" id="PF01113">
    <property type="entry name" value="DapB_N"/>
    <property type="match status" value="1"/>
</dbReference>
<gene>
    <name evidence="4" type="ORF">HNR61_001031</name>
</gene>
<reference evidence="4 5" key="1">
    <citation type="submission" date="2020-08" db="EMBL/GenBank/DDBJ databases">
        <title>Genomic Encyclopedia of Type Strains, Phase IV (KMG-IV): sequencing the most valuable type-strain genomes for metagenomic binning, comparative biology and taxonomic classification.</title>
        <authorList>
            <person name="Goeker M."/>
        </authorList>
    </citation>
    <scope>NUCLEOTIDE SEQUENCE [LARGE SCALE GENOMIC DNA]</scope>
    <source>
        <strain evidence="4 5">DSM 44197</strain>
    </source>
</reference>
<evidence type="ECO:0000259" key="3">
    <source>
        <dbReference type="Pfam" id="PF01113"/>
    </source>
</evidence>
<dbReference type="Gene3D" id="3.40.50.720">
    <property type="entry name" value="NAD(P)-binding Rossmann-like Domain"/>
    <property type="match status" value="1"/>
</dbReference>
<keyword evidence="5" id="KW-1185">Reference proteome</keyword>
<dbReference type="RefSeq" id="WP_220508898.1">
    <property type="nucleotide sequence ID" value="NZ_BAAALP010000013.1"/>
</dbReference>
<dbReference type="AlphaFoldDB" id="A0A7W3LJW3"/>
<dbReference type="GO" id="GO:0009089">
    <property type="term" value="P:lysine biosynthetic process via diaminopimelate"/>
    <property type="evidence" value="ECO:0007669"/>
    <property type="project" value="InterPro"/>
</dbReference>
<protein>
    <recommendedName>
        <fullName evidence="3">Dihydrodipicolinate reductase N-terminal domain-containing protein</fullName>
    </recommendedName>
</protein>
<sequence>MGGDAMAYRVGQWATGNVGRQALRAIIEHPDLELAGLVVSDPAKVGRDAGELSGVGRRTGVRATPDPAALIAARYLLR</sequence>
<comment type="caution">
    <text evidence="4">The sequence shown here is derived from an EMBL/GenBank/DDBJ whole genome shotgun (WGS) entry which is preliminary data.</text>
</comment>
<name>A0A7W3LJW3_ACTNM</name>
<evidence type="ECO:0000313" key="4">
    <source>
        <dbReference type="EMBL" id="MBA8949433.1"/>
    </source>
</evidence>
<feature type="domain" description="Dihydrodipicolinate reductase N-terminal" evidence="3">
    <location>
        <begin position="14"/>
        <end position="72"/>
    </location>
</feature>
<organism evidence="4 5">
    <name type="scientific">Actinomadura namibiensis</name>
    <dbReference type="NCBI Taxonomy" id="182080"/>
    <lineage>
        <taxon>Bacteria</taxon>
        <taxon>Bacillati</taxon>
        <taxon>Actinomycetota</taxon>
        <taxon>Actinomycetes</taxon>
        <taxon>Streptosporangiales</taxon>
        <taxon>Thermomonosporaceae</taxon>
        <taxon>Actinomadura</taxon>
    </lineage>
</organism>
<dbReference type="GO" id="GO:0008839">
    <property type="term" value="F:4-hydroxy-tetrahydrodipicolinate reductase"/>
    <property type="evidence" value="ECO:0007669"/>
    <property type="project" value="InterPro"/>
</dbReference>
<evidence type="ECO:0000256" key="2">
    <source>
        <dbReference type="ARBA" id="ARBA00023002"/>
    </source>
</evidence>
<accession>A0A7W3LJW3</accession>
<dbReference type="SUPFAM" id="SSF51735">
    <property type="entry name" value="NAD(P)-binding Rossmann-fold domains"/>
    <property type="match status" value="1"/>
</dbReference>
<proteinExistence type="predicted"/>
<dbReference type="InterPro" id="IPR036291">
    <property type="entry name" value="NAD(P)-bd_dom_sf"/>
</dbReference>
<dbReference type="EMBL" id="JACJIA010000001">
    <property type="protein sequence ID" value="MBA8949433.1"/>
    <property type="molecule type" value="Genomic_DNA"/>
</dbReference>
<keyword evidence="2" id="KW-0560">Oxidoreductase</keyword>